<dbReference type="Gene3D" id="3.40.50.300">
    <property type="entry name" value="P-loop containing nucleotide triphosphate hydrolases"/>
    <property type="match status" value="1"/>
</dbReference>
<reference evidence="5 6" key="2">
    <citation type="journal article" date="2019" name="G3 (Bethesda)">
        <title>Hybrid Assembly of the Genome of the Entomopathogenic Nematode Steinernema carpocapsae Identifies the X-Chromosome.</title>
        <authorList>
            <person name="Serra L."/>
            <person name="Macchietto M."/>
            <person name="Macias-Munoz A."/>
            <person name="McGill C.J."/>
            <person name="Rodriguez I.M."/>
            <person name="Rodriguez B."/>
            <person name="Murad R."/>
            <person name="Mortazavi A."/>
        </authorList>
    </citation>
    <scope>NUCLEOTIDE SEQUENCE [LARGE SCALE GENOMIC DNA]</scope>
    <source>
        <strain evidence="5 6">ALL</strain>
    </source>
</reference>
<feature type="domain" description="OBG-type G" evidence="3">
    <location>
        <begin position="99"/>
        <end position="310"/>
    </location>
</feature>
<evidence type="ECO:0000259" key="4">
    <source>
        <dbReference type="PROSITE" id="PS51883"/>
    </source>
</evidence>
<name>A0A4U8V6L5_STECR</name>
<sequence>MRFDEIPKQLRMEGKAWAQHGSASLATKLVAQHASDLVIQVPVGVEAVDRESRILLARCNKPFQRYLVAQGGDGGSSANQYHGTRGERRNIELHLKLRPNIGLVGFPNAGKSTLLKALAPKKKVKIAPYPFTTVKPQMCYITYDDEKEKKTGDTEEVEEDPFSLTIADLPGLIEGASKNRGRGDSFMKHLEYSDIIVMVVDVTGFQLQVTLTEPYRSAVETVAILNKEIENYDMKILKKPAVLVLNKTDLPGGAETAAKIQELFKTKKWVEEVPEELRPTNPMTFDEVVPASAKNVELGSLKPAVRRIYEYLQPLRMKSLFENLEKSQGNVLV</sequence>
<dbReference type="SUPFAM" id="SSF52540">
    <property type="entry name" value="P-loop containing nucleoside triphosphate hydrolases"/>
    <property type="match status" value="1"/>
</dbReference>
<dbReference type="InterPro" id="IPR036726">
    <property type="entry name" value="GTP1_OBG_dom_sf"/>
</dbReference>
<dbReference type="PROSITE" id="PS51710">
    <property type="entry name" value="G_OBG"/>
    <property type="match status" value="1"/>
</dbReference>
<dbReference type="InterPro" id="IPR027417">
    <property type="entry name" value="P-loop_NTPase"/>
</dbReference>
<dbReference type="GO" id="GO:0005525">
    <property type="term" value="F:GTP binding"/>
    <property type="evidence" value="ECO:0007669"/>
    <property type="project" value="UniProtKB-KW"/>
</dbReference>
<evidence type="ECO:0008006" key="7">
    <source>
        <dbReference type="Google" id="ProtNLM"/>
    </source>
</evidence>
<evidence type="ECO:0000256" key="2">
    <source>
        <dbReference type="ARBA" id="ARBA00023134"/>
    </source>
</evidence>
<dbReference type="STRING" id="34508.A0A4U8V6L5"/>
<proteinExistence type="predicted"/>
<dbReference type="EMBL" id="AZBU02000001">
    <property type="protein sequence ID" value="TMS39607.1"/>
    <property type="molecule type" value="Genomic_DNA"/>
</dbReference>
<dbReference type="OrthoDB" id="5847587at2759"/>
<dbReference type="PROSITE" id="PS51883">
    <property type="entry name" value="OBG"/>
    <property type="match status" value="1"/>
</dbReference>
<dbReference type="InterPro" id="IPR045086">
    <property type="entry name" value="OBG_GTPase"/>
</dbReference>
<dbReference type="SUPFAM" id="SSF82051">
    <property type="entry name" value="Obg GTP-binding protein N-terminal domain"/>
    <property type="match status" value="1"/>
</dbReference>
<keyword evidence="2" id="KW-0342">GTP-binding</keyword>
<protein>
    <recommendedName>
        <fullName evidence="7">OBG-type G domain-containing protein</fullName>
    </recommendedName>
</protein>
<dbReference type="PANTHER" id="PTHR11702:SF43">
    <property type="entry name" value="GTP-BINDING PROTEIN 10"/>
    <property type="match status" value="1"/>
</dbReference>
<feature type="domain" description="Obg" evidence="4">
    <location>
        <begin position="1"/>
        <end position="98"/>
    </location>
</feature>
<dbReference type="Gene3D" id="2.70.210.12">
    <property type="entry name" value="GTP1/OBG domain"/>
    <property type="match status" value="1"/>
</dbReference>
<dbReference type="PANTHER" id="PTHR11702">
    <property type="entry name" value="DEVELOPMENTALLY REGULATED GTP-BINDING PROTEIN-RELATED"/>
    <property type="match status" value="1"/>
</dbReference>
<gene>
    <name evidence="5" type="ORF">L596_006105</name>
</gene>
<organism evidence="5 6">
    <name type="scientific">Steinernema carpocapsae</name>
    <name type="common">Entomopathogenic nematode</name>
    <dbReference type="NCBI Taxonomy" id="34508"/>
    <lineage>
        <taxon>Eukaryota</taxon>
        <taxon>Metazoa</taxon>
        <taxon>Ecdysozoa</taxon>
        <taxon>Nematoda</taxon>
        <taxon>Chromadorea</taxon>
        <taxon>Rhabditida</taxon>
        <taxon>Tylenchina</taxon>
        <taxon>Panagrolaimomorpha</taxon>
        <taxon>Strongyloidoidea</taxon>
        <taxon>Steinernematidae</taxon>
        <taxon>Steinernema</taxon>
    </lineage>
</organism>
<dbReference type="Proteomes" id="UP000298663">
    <property type="component" value="Chromosome X"/>
</dbReference>
<dbReference type="GO" id="GO:0042254">
    <property type="term" value="P:ribosome biogenesis"/>
    <property type="evidence" value="ECO:0007669"/>
    <property type="project" value="UniProtKB-UniRule"/>
</dbReference>
<dbReference type="PRINTS" id="PR00326">
    <property type="entry name" value="GTP1OBG"/>
</dbReference>
<evidence type="ECO:0000313" key="5">
    <source>
        <dbReference type="EMBL" id="TMS39607.1"/>
    </source>
</evidence>
<dbReference type="InterPro" id="IPR005225">
    <property type="entry name" value="Small_GTP-bd"/>
</dbReference>
<reference evidence="5 6" key="1">
    <citation type="journal article" date="2015" name="Genome Biol.">
        <title>Comparative genomics of Steinernema reveals deeply conserved gene regulatory networks.</title>
        <authorList>
            <person name="Dillman A.R."/>
            <person name="Macchietto M."/>
            <person name="Porter C.F."/>
            <person name="Rogers A."/>
            <person name="Williams B."/>
            <person name="Antoshechkin I."/>
            <person name="Lee M.M."/>
            <person name="Goodwin Z."/>
            <person name="Lu X."/>
            <person name="Lewis E.E."/>
            <person name="Goodrich-Blair H."/>
            <person name="Stock S.P."/>
            <person name="Adams B.J."/>
            <person name="Sternberg P.W."/>
            <person name="Mortazavi A."/>
        </authorList>
    </citation>
    <scope>NUCLEOTIDE SEQUENCE [LARGE SCALE GENOMIC DNA]</scope>
    <source>
        <strain evidence="5 6">ALL</strain>
    </source>
</reference>
<dbReference type="CDD" id="cd01898">
    <property type="entry name" value="Obg"/>
    <property type="match status" value="1"/>
</dbReference>
<comment type="caution">
    <text evidence="5">The sequence shown here is derived from an EMBL/GenBank/DDBJ whole genome shotgun (WGS) entry which is preliminary data.</text>
</comment>
<evidence type="ECO:0000259" key="3">
    <source>
        <dbReference type="PROSITE" id="PS51710"/>
    </source>
</evidence>
<dbReference type="Pfam" id="PF01018">
    <property type="entry name" value="GTP1_OBG"/>
    <property type="match status" value="1"/>
</dbReference>
<dbReference type="EMBL" id="CM016762">
    <property type="protein sequence ID" value="TMS39607.1"/>
    <property type="molecule type" value="Genomic_DNA"/>
</dbReference>
<dbReference type="AlphaFoldDB" id="A0A4U8V6L5"/>
<keyword evidence="1" id="KW-0547">Nucleotide-binding</keyword>
<dbReference type="Pfam" id="PF01926">
    <property type="entry name" value="MMR_HSR1"/>
    <property type="match status" value="1"/>
</dbReference>
<evidence type="ECO:0000256" key="1">
    <source>
        <dbReference type="ARBA" id="ARBA00022741"/>
    </source>
</evidence>
<dbReference type="GO" id="GO:0003924">
    <property type="term" value="F:GTPase activity"/>
    <property type="evidence" value="ECO:0007669"/>
    <property type="project" value="InterPro"/>
</dbReference>
<dbReference type="NCBIfam" id="TIGR00231">
    <property type="entry name" value="small_GTP"/>
    <property type="match status" value="1"/>
</dbReference>
<evidence type="ECO:0000313" key="6">
    <source>
        <dbReference type="Proteomes" id="UP000298663"/>
    </source>
</evidence>
<dbReference type="InterPro" id="IPR006073">
    <property type="entry name" value="GTP-bd"/>
</dbReference>
<dbReference type="GO" id="GO:0005739">
    <property type="term" value="C:mitochondrion"/>
    <property type="evidence" value="ECO:0007669"/>
    <property type="project" value="TreeGrafter"/>
</dbReference>
<dbReference type="InterPro" id="IPR006169">
    <property type="entry name" value="GTP1_OBG_dom"/>
</dbReference>
<keyword evidence="6" id="KW-1185">Reference proteome</keyword>
<accession>A0A4U8V6L5</accession>
<dbReference type="InterPro" id="IPR031167">
    <property type="entry name" value="G_OBG"/>
</dbReference>